<keyword evidence="5 13" id="KW-0444">Lipid biosynthesis</keyword>
<dbReference type="AlphaFoldDB" id="A0A4R3J5Q7"/>
<evidence type="ECO:0000256" key="10">
    <source>
        <dbReference type="ARBA" id="ARBA00022840"/>
    </source>
</evidence>
<comment type="function">
    <text evidence="1 13">Transfers the gamma-phosphate of ATP to the 4'-position of a tetraacyldisaccharide 1-phosphate intermediate (termed DS-1-P) to form tetraacyldisaccharide 1,4'-bis-phosphate (lipid IVA).</text>
</comment>
<keyword evidence="10 13" id="KW-0067">ATP-binding</keyword>
<keyword evidence="7 13" id="KW-0808">Transferase</keyword>
<dbReference type="PANTHER" id="PTHR42724">
    <property type="entry name" value="TETRAACYLDISACCHARIDE 4'-KINASE"/>
    <property type="match status" value="1"/>
</dbReference>
<evidence type="ECO:0000256" key="1">
    <source>
        <dbReference type="ARBA" id="ARBA00002274"/>
    </source>
</evidence>
<dbReference type="Pfam" id="PF02606">
    <property type="entry name" value="LpxK"/>
    <property type="match status" value="1"/>
</dbReference>
<dbReference type="PANTHER" id="PTHR42724:SF1">
    <property type="entry name" value="TETRAACYLDISACCHARIDE 4'-KINASE, MITOCHONDRIAL-RELATED"/>
    <property type="match status" value="1"/>
</dbReference>
<evidence type="ECO:0000256" key="6">
    <source>
        <dbReference type="ARBA" id="ARBA00022556"/>
    </source>
</evidence>
<comment type="similarity">
    <text evidence="13">Belongs to the LpxK family.</text>
</comment>
<name>A0A4R3J5Q7_9PROT</name>
<evidence type="ECO:0000256" key="8">
    <source>
        <dbReference type="ARBA" id="ARBA00022741"/>
    </source>
</evidence>
<comment type="catalytic activity">
    <reaction evidence="13">
        <text>a lipid A disaccharide + ATP = a lipid IVA + ADP + H(+)</text>
        <dbReference type="Rhea" id="RHEA:67840"/>
        <dbReference type="ChEBI" id="CHEBI:15378"/>
        <dbReference type="ChEBI" id="CHEBI:30616"/>
        <dbReference type="ChEBI" id="CHEBI:176343"/>
        <dbReference type="ChEBI" id="CHEBI:176425"/>
        <dbReference type="ChEBI" id="CHEBI:456216"/>
        <dbReference type="EC" id="2.7.1.130"/>
    </reaction>
</comment>
<dbReference type="GO" id="GO:0005886">
    <property type="term" value="C:plasma membrane"/>
    <property type="evidence" value="ECO:0007669"/>
    <property type="project" value="TreeGrafter"/>
</dbReference>
<evidence type="ECO:0000256" key="5">
    <source>
        <dbReference type="ARBA" id="ARBA00022516"/>
    </source>
</evidence>
<dbReference type="InterPro" id="IPR003758">
    <property type="entry name" value="LpxK"/>
</dbReference>
<sequence length="334" mass="35570">MIRAPKFWQAGRGGLASAALLPVAGVYALAGRLRAVFTASRKIPVPVLCIGNLVAGGAGKTPVAIDIAERLRARGIAVHFLSRGYGGAHLGCVRVDPARHGARDVGDEPLLLARHAPTWVSPDRVRGARRAVEAGAELIVMDDGFQNPSLYKDAALVVIDGGFGFGNGRVIPAGPLREPIEDGMARARAAVLIGVDTTGSERVLDALDGAPPVLRARIAPSPGGEDLRGKAVFAFAGIARPAKFYATVRDVGAILQGGRDFPDHHVYGENDLEALSRAARAKSAILVTTAKDAVRLPRHWRDRVRVLDIHLIWEAPAALERFLDDVLDEMRCAR</sequence>
<keyword evidence="8 13" id="KW-0547">Nucleotide-binding</keyword>
<accession>A0A4R3J5Q7</accession>
<proteinExistence type="inferred from homology"/>
<evidence type="ECO:0000313" key="15">
    <source>
        <dbReference type="Proteomes" id="UP000295304"/>
    </source>
</evidence>
<dbReference type="GO" id="GO:0009245">
    <property type="term" value="P:lipid A biosynthetic process"/>
    <property type="evidence" value="ECO:0007669"/>
    <property type="project" value="UniProtKB-UniRule"/>
</dbReference>
<organism evidence="14 15">
    <name type="scientific">Varunaivibrio sulfuroxidans</name>
    <dbReference type="NCBI Taxonomy" id="1773489"/>
    <lineage>
        <taxon>Bacteria</taxon>
        <taxon>Pseudomonadati</taxon>
        <taxon>Pseudomonadota</taxon>
        <taxon>Alphaproteobacteria</taxon>
        <taxon>Rhodospirillales</taxon>
        <taxon>Magnetovibrionaceae</taxon>
        <taxon>Varunaivibrio</taxon>
    </lineage>
</organism>
<dbReference type="NCBIfam" id="TIGR00682">
    <property type="entry name" value="lpxK"/>
    <property type="match status" value="1"/>
</dbReference>
<evidence type="ECO:0000256" key="13">
    <source>
        <dbReference type="HAMAP-Rule" id="MF_00409"/>
    </source>
</evidence>
<dbReference type="HAMAP" id="MF_00409">
    <property type="entry name" value="LpxK"/>
    <property type="match status" value="1"/>
</dbReference>
<evidence type="ECO:0000256" key="7">
    <source>
        <dbReference type="ARBA" id="ARBA00022679"/>
    </source>
</evidence>
<dbReference type="InterPro" id="IPR027417">
    <property type="entry name" value="P-loop_NTPase"/>
</dbReference>
<dbReference type="UniPathway" id="UPA00359">
    <property type="reaction ID" value="UER00482"/>
</dbReference>
<evidence type="ECO:0000256" key="9">
    <source>
        <dbReference type="ARBA" id="ARBA00022777"/>
    </source>
</evidence>
<dbReference type="GO" id="GO:0009029">
    <property type="term" value="F:lipid-A 4'-kinase activity"/>
    <property type="evidence" value="ECO:0007669"/>
    <property type="project" value="UniProtKB-UniRule"/>
</dbReference>
<gene>
    <name evidence="13" type="primary">lpxK</name>
    <name evidence="14" type="ORF">EDD55_110107</name>
</gene>
<reference evidence="14 15" key="1">
    <citation type="submission" date="2019-03" db="EMBL/GenBank/DDBJ databases">
        <title>Genomic Encyclopedia of Type Strains, Phase IV (KMG-IV): sequencing the most valuable type-strain genomes for metagenomic binning, comparative biology and taxonomic classification.</title>
        <authorList>
            <person name="Goeker M."/>
        </authorList>
    </citation>
    <scope>NUCLEOTIDE SEQUENCE [LARGE SCALE GENOMIC DNA]</scope>
    <source>
        <strain evidence="14 15">DSM 101688</strain>
    </source>
</reference>
<evidence type="ECO:0000313" key="14">
    <source>
        <dbReference type="EMBL" id="TCS60632.1"/>
    </source>
</evidence>
<dbReference type="EMBL" id="SLZW01000010">
    <property type="protein sequence ID" value="TCS60632.1"/>
    <property type="molecule type" value="Genomic_DNA"/>
</dbReference>
<dbReference type="EC" id="2.7.1.130" evidence="3 13"/>
<evidence type="ECO:0000256" key="3">
    <source>
        <dbReference type="ARBA" id="ARBA00012071"/>
    </source>
</evidence>
<dbReference type="GO" id="GO:0005524">
    <property type="term" value="F:ATP binding"/>
    <property type="evidence" value="ECO:0007669"/>
    <property type="project" value="UniProtKB-UniRule"/>
</dbReference>
<evidence type="ECO:0000256" key="2">
    <source>
        <dbReference type="ARBA" id="ARBA00004870"/>
    </source>
</evidence>
<evidence type="ECO:0000256" key="11">
    <source>
        <dbReference type="ARBA" id="ARBA00023098"/>
    </source>
</evidence>
<comment type="caution">
    <text evidence="14">The sequence shown here is derived from an EMBL/GenBank/DDBJ whole genome shotgun (WGS) entry which is preliminary data.</text>
</comment>
<dbReference type="GO" id="GO:0009244">
    <property type="term" value="P:lipopolysaccharide core region biosynthetic process"/>
    <property type="evidence" value="ECO:0007669"/>
    <property type="project" value="TreeGrafter"/>
</dbReference>
<comment type="pathway">
    <text evidence="2 13">Glycolipid biosynthesis; lipid IV(A) biosynthesis; lipid IV(A) from (3R)-3-hydroxytetradecanoyl-[acyl-carrier-protein] and UDP-N-acetyl-alpha-D-glucosamine: step 6/6.</text>
</comment>
<keyword evidence="15" id="KW-1185">Reference proteome</keyword>
<protein>
    <recommendedName>
        <fullName evidence="4 13">Tetraacyldisaccharide 4'-kinase</fullName>
        <ecNumber evidence="3 13">2.7.1.130</ecNumber>
    </recommendedName>
    <alternativeName>
        <fullName evidence="12 13">Lipid A 4'-kinase</fullName>
    </alternativeName>
</protein>
<keyword evidence="11 13" id="KW-0443">Lipid metabolism</keyword>
<keyword evidence="6 13" id="KW-0441">Lipid A biosynthesis</keyword>
<evidence type="ECO:0000256" key="4">
    <source>
        <dbReference type="ARBA" id="ARBA00016436"/>
    </source>
</evidence>
<evidence type="ECO:0000256" key="12">
    <source>
        <dbReference type="ARBA" id="ARBA00029757"/>
    </source>
</evidence>
<feature type="binding site" evidence="13">
    <location>
        <begin position="54"/>
        <end position="61"/>
    </location>
    <ligand>
        <name>ATP</name>
        <dbReference type="ChEBI" id="CHEBI:30616"/>
    </ligand>
</feature>
<dbReference type="SUPFAM" id="SSF52540">
    <property type="entry name" value="P-loop containing nucleoside triphosphate hydrolases"/>
    <property type="match status" value="1"/>
</dbReference>
<dbReference type="Proteomes" id="UP000295304">
    <property type="component" value="Unassembled WGS sequence"/>
</dbReference>
<keyword evidence="9 13" id="KW-0418">Kinase</keyword>